<gene>
    <name evidence="4" type="ORF">PND83_20765</name>
</gene>
<evidence type="ECO:0000256" key="1">
    <source>
        <dbReference type="SAM" id="Coils"/>
    </source>
</evidence>
<dbReference type="EMBL" id="JAQLWO010000033">
    <property type="protein sequence ID" value="MDB7908421.1"/>
    <property type="molecule type" value="Genomic_DNA"/>
</dbReference>
<dbReference type="Pfam" id="PF06114">
    <property type="entry name" value="Peptidase_M78"/>
    <property type="match status" value="1"/>
</dbReference>
<keyword evidence="1" id="KW-0175">Coiled coil</keyword>
<evidence type="ECO:0000313" key="4">
    <source>
        <dbReference type="EMBL" id="MDB7908421.1"/>
    </source>
</evidence>
<dbReference type="InterPro" id="IPR013610">
    <property type="entry name" value="ArdC_N"/>
</dbReference>
<accession>A0AAW6CCA2</accession>
<comment type="caution">
    <text evidence="4">The sequence shown here is derived from an EMBL/GenBank/DDBJ whole genome shotgun (WGS) entry which is preliminary data.</text>
</comment>
<organism evidence="4 5">
    <name type="scientific">Flavonifractor plautii</name>
    <name type="common">Fusobacterium plautii</name>
    <dbReference type="NCBI Taxonomy" id="292800"/>
    <lineage>
        <taxon>Bacteria</taxon>
        <taxon>Bacillati</taxon>
        <taxon>Bacillota</taxon>
        <taxon>Clostridia</taxon>
        <taxon>Eubacteriales</taxon>
        <taxon>Oscillospiraceae</taxon>
        <taxon>Flavonifractor</taxon>
    </lineage>
</organism>
<dbReference type="InterPro" id="IPR010359">
    <property type="entry name" value="IrrE_HExxH"/>
</dbReference>
<protein>
    <submittedName>
        <fullName evidence="4">ArdC-like ssDNA-binding domain-containing protein</fullName>
    </submittedName>
</protein>
<dbReference type="RefSeq" id="WP_271908648.1">
    <property type="nucleotide sequence ID" value="NZ_JAQLWN010000029.1"/>
</dbReference>
<dbReference type="Pfam" id="PF08401">
    <property type="entry name" value="ArdcN"/>
    <property type="match status" value="1"/>
</dbReference>
<feature type="domain" description="IrrE N-terminal-like" evidence="2">
    <location>
        <begin position="189"/>
        <end position="244"/>
    </location>
</feature>
<evidence type="ECO:0000259" key="2">
    <source>
        <dbReference type="Pfam" id="PF06114"/>
    </source>
</evidence>
<feature type="domain" description="N-terminal" evidence="3">
    <location>
        <begin position="15"/>
        <end position="103"/>
    </location>
</feature>
<sequence length="340" mass="38381">MPADIKARPSGNDDARAKKMQELFSRIEAGVSGVFTSDNYRSYLRTMAKFHRYSARNCLLIHFQRPEATMVAGFDAWKKKFHRHVLAGEKGITIIGYALKSTTLKKPLLDEKGEPVIGDDGKPAIEYVKHSYPVYFPVYVYDVSQTEGEPLPQLVHDLEGDVASYQDFLASCRKLSPYPIEFGNIASPNVRGYCSFEEQRIVVRSGLSQVQTAKTVLHEITHAILHNEGDAKTTAEKELEAESAAFVICSHYGIDTSEYTFPYLASWCRQERDKLERCLDAIQKHAFSVIEQLDASMLELEKAKADRGSLQQRLELAQAQSAIDLTRNPPSQVRNMELER</sequence>
<dbReference type="Proteomes" id="UP001211006">
    <property type="component" value="Unassembled WGS sequence"/>
</dbReference>
<reference evidence="4" key="1">
    <citation type="submission" date="2023-01" db="EMBL/GenBank/DDBJ databases">
        <title>Human gut microbiome strain richness.</title>
        <authorList>
            <person name="Chen-Liaw A."/>
        </authorList>
    </citation>
    <scope>NUCLEOTIDE SEQUENCE</scope>
    <source>
        <strain evidence="4">2225st1_A6_2225SCRN_200828</strain>
    </source>
</reference>
<dbReference type="AlphaFoldDB" id="A0AAW6CCA2"/>
<dbReference type="GO" id="GO:0003697">
    <property type="term" value="F:single-stranded DNA binding"/>
    <property type="evidence" value="ECO:0007669"/>
    <property type="project" value="InterPro"/>
</dbReference>
<proteinExistence type="predicted"/>
<evidence type="ECO:0000313" key="5">
    <source>
        <dbReference type="Proteomes" id="UP001211006"/>
    </source>
</evidence>
<evidence type="ECO:0000259" key="3">
    <source>
        <dbReference type="Pfam" id="PF08401"/>
    </source>
</evidence>
<feature type="coiled-coil region" evidence="1">
    <location>
        <begin position="293"/>
        <end position="320"/>
    </location>
</feature>
<name>A0AAW6CCA2_FLAPL</name>
<dbReference type="Gene3D" id="1.10.10.2910">
    <property type="match status" value="1"/>
</dbReference>